<feature type="compositionally biased region" description="Polar residues" evidence="1">
    <location>
        <begin position="1"/>
        <end position="12"/>
    </location>
</feature>
<evidence type="ECO:0000256" key="1">
    <source>
        <dbReference type="SAM" id="MobiDB-lite"/>
    </source>
</evidence>
<protein>
    <submittedName>
        <fullName evidence="2">Uncharacterized protein</fullName>
    </submittedName>
</protein>
<reference evidence="2 3" key="1">
    <citation type="submission" date="2021-06" db="EMBL/GenBank/DDBJ databases">
        <authorList>
            <person name="Palmer J.M."/>
        </authorList>
    </citation>
    <scope>NUCLEOTIDE SEQUENCE [LARGE SCALE GENOMIC DNA]</scope>
    <source>
        <strain evidence="2 3">XC_2019</strain>
        <tissue evidence="2">Muscle</tissue>
    </source>
</reference>
<accession>A0ABV0SD66</accession>
<evidence type="ECO:0000313" key="2">
    <source>
        <dbReference type="EMBL" id="MEQ2218490.1"/>
    </source>
</evidence>
<feature type="region of interest" description="Disordered" evidence="1">
    <location>
        <begin position="1"/>
        <end position="20"/>
    </location>
</feature>
<organism evidence="2 3">
    <name type="scientific">Xenoophorus captivus</name>
    <dbReference type="NCBI Taxonomy" id="1517983"/>
    <lineage>
        <taxon>Eukaryota</taxon>
        <taxon>Metazoa</taxon>
        <taxon>Chordata</taxon>
        <taxon>Craniata</taxon>
        <taxon>Vertebrata</taxon>
        <taxon>Euteleostomi</taxon>
        <taxon>Actinopterygii</taxon>
        <taxon>Neopterygii</taxon>
        <taxon>Teleostei</taxon>
        <taxon>Neoteleostei</taxon>
        <taxon>Acanthomorphata</taxon>
        <taxon>Ovalentaria</taxon>
        <taxon>Atherinomorphae</taxon>
        <taxon>Cyprinodontiformes</taxon>
        <taxon>Goodeidae</taxon>
        <taxon>Xenoophorus</taxon>
    </lineage>
</organism>
<dbReference type="EMBL" id="JAHRIN010077026">
    <property type="protein sequence ID" value="MEQ2218490.1"/>
    <property type="molecule type" value="Genomic_DNA"/>
</dbReference>
<evidence type="ECO:0000313" key="3">
    <source>
        <dbReference type="Proteomes" id="UP001434883"/>
    </source>
</evidence>
<dbReference type="Proteomes" id="UP001434883">
    <property type="component" value="Unassembled WGS sequence"/>
</dbReference>
<name>A0ABV0SD66_9TELE</name>
<sequence length="90" mass="10243">MFENNVFPNNVTLPPPKAQSLPKQDCWKEVPGVNILAHLHQEPIPEELLYMKFKIIINPRAVSSVSVHGVLNSDHGCARVDRNIAWMYHT</sequence>
<proteinExistence type="predicted"/>
<comment type="caution">
    <text evidence="2">The sequence shown here is derived from an EMBL/GenBank/DDBJ whole genome shotgun (WGS) entry which is preliminary data.</text>
</comment>
<keyword evidence="3" id="KW-1185">Reference proteome</keyword>
<gene>
    <name evidence="2" type="ORF">XENOCAPTIV_003918</name>
</gene>
<feature type="non-terminal residue" evidence="2">
    <location>
        <position position="90"/>
    </location>
</feature>